<dbReference type="GO" id="GO:0016301">
    <property type="term" value="F:kinase activity"/>
    <property type="evidence" value="ECO:0007669"/>
    <property type="project" value="UniProtKB-KW"/>
</dbReference>
<feature type="repeat" description="ANK" evidence="3">
    <location>
        <begin position="3"/>
        <end position="35"/>
    </location>
</feature>
<feature type="repeat" description="ANK" evidence="3">
    <location>
        <begin position="73"/>
        <end position="99"/>
    </location>
</feature>
<dbReference type="InterPro" id="IPR036770">
    <property type="entry name" value="Ankyrin_rpt-contain_sf"/>
</dbReference>
<name>A0A4U6X0V0_9PEZI</name>
<evidence type="ECO:0000256" key="1">
    <source>
        <dbReference type="ARBA" id="ARBA00022737"/>
    </source>
</evidence>
<keyword evidence="2 3" id="KW-0040">ANK repeat</keyword>
<sequence length="247" mass="27311">MDSSRTPLQAAAEKGDMTLLERLRALGANTNEPPARMAGVTALQAASIKGYYGLVKRLLDLRADPNASGSGYQGRTALEGAAEHGRLDVVQLLLNSGVETCGNGRRQYVRAIQFAGRRGHPIAVKLLKSHRPWTEADQELLEDETLLDPDQTPEGIAKRRRKIDGRQVQATDDDETRECEDGDDETSDDKARKDDAEEPNLNRLPASTLEETRVVLRTDDETPGLPGDAIWAEAYENWSSEFPWVME</sequence>
<dbReference type="SUPFAM" id="SSF48403">
    <property type="entry name" value="Ankyrin repeat"/>
    <property type="match status" value="1"/>
</dbReference>
<feature type="region of interest" description="Disordered" evidence="4">
    <location>
        <begin position="142"/>
        <end position="227"/>
    </location>
</feature>
<dbReference type="Proteomes" id="UP000310108">
    <property type="component" value="Unassembled WGS sequence"/>
</dbReference>
<dbReference type="AlphaFoldDB" id="A0A4U6X0V0"/>
<dbReference type="PROSITE" id="PS50297">
    <property type="entry name" value="ANK_REP_REGION"/>
    <property type="match status" value="2"/>
</dbReference>
<gene>
    <name evidence="5" type="primary">kidins220</name>
    <name evidence="5" type="ORF">CTA1_3409</name>
</gene>
<evidence type="ECO:0000256" key="3">
    <source>
        <dbReference type="PROSITE-ProRule" id="PRU00023"/>
    </source>
</evidence>
<dbReference type="PROSITE" id="PS50088">
    <property type="entry name" value="ANK_REPEAT"/>
    <property type="match status" value="3"/>
</dbReference>
<protein>
    <submittedName>
        <fullName evidence="5">Kinase D-interacting substrate</fullName>
    </submittedName>
</protein>
<evidence type="ECO:0000313" key="5">
    <source>
        <dbReference type="EMBL" id="TKW48765.1"/>
    </source>
</evidence>
<evidence type="ECO:0000256" key="2">
    <source>
        <dbReference type="ARBA" id="ARBA00023043"/>
    </source>
</evidence>
<dbReference type="SMART" id="SM00248">
    <property type="entry name" value="ANK"/>
    <property type="match status" value="3"/>
</dbReference>
<reference evidence="5 6" key="1">
    <citation type="journal article" date="2019" name="PLoS ONE">
        <title>Comparative genome analysis indicates high evolutionary potential of pathogenicity genes in Colletotrichum tanaceti.</title>
        <authorList>
            <person name="Lelwala R.V."/>
            <person name="Korhonen P.K."/>
            <person name="Young N.D."/>
            <person name="Scott J.B."/>
            <person name="Ades P.A."/>
            <person name="Gasser R.B."/>
            <person name="Taylor P.W.J."/>
        </authorList>
    </citation>
    <scope>NUCLEOTIDE SEQUENCE [LARGE SCALE GENOMIC DNA]</scope>
    <source>
        <strain evidence="5">BRIP57314</strain>
    </source>
</reference>
<dbReference type="InterPro" id="IPR002110">
    <property type="entry name" value="Ankyrin_rpt"/>
</dbReference>
<evidence type="ECO:0000256" key="4">
    <source>
        <dbReference type="SAM" id="MobiDB-lite"/>
    </source>
</evidence>
<dbReference type="STRING" id="1306861.A0A4U6X0V0"/>
<proteinExistence type="predicted"/>
<dbReference type="EMBL" id="PJEX01000737">
    <property type="protein sequence ID" value="TKW48765.1"/>
    <property type="molecule type" value="Genomic_DNA"/>
</dbReference>
<feature type="repeat" description="ANK" evidence="3">
    <location>
        <begin position="38"/>
        <end position="70"/>
    </location>
</feature>
<organism evidence="5 6">
    <name type="scientific">Colletotrichum tanaceti</name>
    <dbReference type="NCBI Taxonomy" id="1306861"/>
    <lineage>
        <taxon>Eukaryota</taxon>
        <taxon>Fungi</taxon>
        <taxon>Dikarya</taxon>
        <taxon>Ascomycota</taxon>
        <taxon>Pezizomycotina</taxon>
        <taxon>Sordariomycetes</taxon>
        <taxon>Hypocreomycetidae</taxon>
        <taxon>Glomerellales</taxon>
        <taxon>Glomerellaceae</taxon>
        <taxon>Colletotrichum</taxon>
        <taxon>Colletotrichum destructivum species complex</taxon>
    </lineage>
</organism>
<dbReference type="Gene3D" id="1.25.40.20">
    <property type="entry name" value="Ankyrin repeat-containing domain"/>
    <property type="match status" value="1"/>
</dbReference>
<comment type="caution">
    <text evidence="5">The sequence shown here is derived from an EMBL/GenBank/DDBJ whole genome shotgun (WGS) entry which is preliminary data.</text>
</comment>
<evidence type="ECO:0000313" key="6">
    <source>
        <dbReference type="Proteomes" id="UP000310108"/>
    </source>
</evidence>
<accession>A0A4U6X0V0</accession>
<dbReference type="Pfam" id="PF12796">
    <property type="entry name" value="Ank_2"/>
    <property type="match status" value="1"/>
</dbReference>
<keyword evidence="5" id="KW-0808">Transferase</keyword>
<keyword evidence="6" id="KW-1185">Reference proteome</keyword>
<keyword evidence="1" id="KW-0677">Repeat</keyword>
<dbReference type="PANTHER" id="PTHR24171">
    <property type="entry name" value="ANKYRIN REPEAT DOMAIN-CONTAINING PROTEIN 39-RELATED"/>
    <property type="match status" value="1"/>
</dbReference>
<feature type="compositionally biased region" description="Acidic residues" evidence="4">
    <location>
        <begin position="171"/>
        <end position="187"/>
    </location>
</feature>
<keyword evidence="5" id="KW-0418">Kinase</keyword>
<feature type="compositionally biased region" description="Basic and acidic residues" evidence="4">
    <location>
        <begin position="210"/>
        <end position="220"/>
    </location>
</feature>